<dbReference type="EMBL" id="AP023354">
    <property type="protein sequence ID" value="BCJ26830.1"/>
    <property type="molecule type" value="Genomic_DNA"/>
</dbReference>
<dbReference type="Pfam" id="PF01875">
    <property type="entry name" value="Memo"/>
    <property type="match status" value="1"/>
</dbReference>
<proteinExistence type="inferred from homology"/>
<sequence>MTVRPPAVAGKFYPSDPDTLRGLVDSLLAGVEVPADEALAPAYVVPHAGYRFSGPTAAQVYARLAAHGERIARVLLIGPAHFVRLTGCAVSTADKWATPLGEIPLDAIGRNTLIEAGAAAANDEPHEPEHSLEVQVPFLQAVLMPGTPILPVVAGPTPADAVADLLAAGIRRSGTVLLCSTDLSHYEPDAQAREQDAATIRAVTERAPDRIGVRDACGVFGLRGLTALAARAGWTPRLLGYATSADTIGPPDRVVGYAAFTFC</sequence>
<reference evidence="3" key="1">
    <citation type="submission" date="2020-08" db="EMBL/GenBank/DDBJ databases">
        <title>Whole genome shotgun sequence of Actinocatenispora sera NBRC 101916.</title>
        <authorList>
            <person name="Komaki H."/>
            <person name="Tamura T."/>
        </authorList>
    </citation>
    <scope>NUCLEOTIDE SEQUENCE</scope>
    <source>
        <strain evidence="3">NBRC 101916</strain>
    </source>
</reference>
<dbReference type="PANTHER" id="PTHR11060:SF0">
    <property type="entry name" value="PROTEIN MEMO1"/>
    <property type="match status" value="1"/>
</dbReference>
<name>A0A810KUI0_9ACTN</name>
<dbReference type="PANTHER" id="PTHR11060">
    <property type="entry name" value="PROTEIN MEMO1"/>
    <property type="match status" value="1"/>
</dbReference>
<evidence type="ECO:0000313" key="3">
    <source>
        <dbReference type="EMBL" id="BCJ26830.1"/>
    </source>
</evidence>
<dbReference type="InterPro" id="IPR002737">
    <property type="entry name" value="MEMO1_fam"/>
</dbReference>
<protein>
    <recommendedName>
        <fullName evidence="2">MEMO1 family protein Asera_09380</fullName>
    </recommendedName>
</protein>
<comment type="similarity">
    <text evidence="1 2">Belongs to the MEMO1 family.</text>
</comment>
<keyword evidence="4" id="KW-1185">Reference proteome</keyword>
<dbReference type="Proteomes" id="UP000680750">
    <property type="component" value="Chromosome"/>
</dbReference>
<dbReference type="NCBIfam" id="TIGR04336">
    <property type="entry name" value="AmmeMemoSam_B"/>
    <property type="match status" value="1"/>
</dbReference>
<gene>
    <name evidence="3" type="ORF">Asera_09380</name>
</gene>
<organism evidence="3 4">
    <name type="scientific">Actinocatenispora sera</name>
    <dbReference type="NCBI Taxonomy" id="390989"/>
    <lineage>
        <taxon>Bacteria</taxon>
        <taxon>Bacillati</taxon>
        <taxon>Actinomycetota</taxon>
        <taxon>Actinomycetes</taxon>
        <taxon>Micromonosporales</taxon>
        <taxon>Micromonosporaceae</taxon>
        <taxon>Actinocatenispora</taxon>
    </lineage>
</organism>
<dbReference type="Gene3D" id="3.40.830.10">
    <property type="entry name" value="LigB-like"/>
    <property type="match status" value="1"/>
</dbReference>
<dbReference type="KEGG" id="aser:Asera_09380"/>
<dbReference type="HAMAP" id="MF_00055">
    <property type="entry name" value="MEMO1"/>
    <property type="match status" value="1"/>
</dbReference>
<evidence type="ECO:0000256" key="2">
    <source>
        <dbReference type="HAMAP-Rule" id="MF_00055"/>
    </source>
</evidence>
<dbReference type="AlphaFoldDB" id="A0A810KUI0"/>
<accession>A0A810KUI0</accession>
<evidence type="ECO:0000256" key="1">
    <source>
        <dbReference type="ARBA" id="ARBA00006315"/>
    </source>
</evidence>
<evidence type="ECO:0000313" key="4">
    <source>
        <dbReference type="Proteomes" id="UP000680750"/>
    </source>
</evidence>
<dbReference type="RefSeq" id="WP_030449196.1">
    <property type="nucleotide sequence ID" value="NZ_AP023354.1"/>
</dbReference>
<dbReference type="CDD" id="cd07361">
    <property type="entry name" value="MEMO_like"/>
    <property type="match status" value="1"/>
</dbReference>